<feature type="compositionally biased region" description="Polar residues" evidence="1">
    <location>
        <begin position="55"/>
        <end position="65"/>
    </location>
</feature>
<proteinExistence type="predicted"/>
<evidence type="ECO:0000313" key="2">
    <source>
        <dbReference type="EMBL" id="GGV05405.1"/>
    </source>
</evidence>
<sequence>MRNGSGDEYSIVFAPAGVYLRGFDHESPMSPYAEDGVWPGVVDSVHEESGRASRNPRSTTTAYRR</sequence>
<organism evidence="2 3">
    <name type="scientific">Kitasatospora aureofaciens</name>
    <name type="common">Streptomyces aureofaciens</name>
    <dbReference type="NCBI Taxonomy" id="1894"/>
    <lineage>
        <taxon>Bacteria</taxon>
        <taxon>Bacillati</taxon>
        <taxon>Actinomycetota</taxon>
        <taxon>Actinomycetes</taxon>
        <taxon>Kitasatosporales</taxon>
        <taxon>Streptomycetaceae</taxon>
        <taxon>Kitasatospora</taxon>
    </lineage>
</organism>
<comment type="caution">
    <text evidence="2">The sequence shown here is derived from an EMBL/GenBank/DDBJ whole genome shotgun (WGS) entry which is preliminary data.</text>
</comment>
<reference evidence="2" key="2">
    <citation type="submission" date="2020-09" db="EMBL/GenBank/DDBJ databases">
        <authorList>
            <person name="Sun Q."/>
            <person name="Ohkuma M."/>
        </authorList>
    </citation>
    <scope>NUCLEOTIDE SEQUENCE</scope>
    <source>
        <strain evidence="2">JCM 4434</strain>
    </source>
</reference>
<reference evidence="2" key="1">
    <citation type="journal article" date="2014" name="Int. J. Syst. Evol. Microbiol.">
        <title>Complete genome sequence of Corynebacterium casei LMG S-19264T (=DSM 44701T), isolated from a smear-ripened cheese.</title>
        <authorList>
            <consortium name="US DOE Joint Genome Institute (JGI-PGF)"/>
            <person name="Walter F."/>
            <person name="Albersmeier A."/>
            <person name="Kalinowski J."/>
            <person name="Ruckert C."/>
        </authorList>
    </citation>
    <scope>NUCLEOTIDE SEQUENCE</scope>
    <source>
        <strain evidence="2">JCM 4434</strain>
    </source>
</reference>
<evidence type="ECO:0000256" key="1">
    <source>
        <dbReference type="SAM" id="MobiDB-lite"/>
    </source>
</evidence>
<name>A0A8H9LVW9_KITAU</name>
<feature type="region of interest" description="Disordered" evidence="1">
    <location>
        <begin position="44"/>
        <end position="65"/>
    </location>
</feature>
<evidence type="ECO:0000313" key="3">
    <source>
        <dbReference type="Proteomes" id="UP000610124"/>
    </source>
</evidence>
<dbReference type="EMBL" id="BMUB01000036">
    <property type="protein sequence ID" value="GGV05405.1"/>
    <property type="molecule type" value="Genomic_DNA"/>
</dbReference>
<dbReference type="Proteomes" id="UP000610124">
    <property type="component" value="Unassembled WGS sequence"/>
</dbReference>
<protein>
    <submittedName>
        <fullName evidence="2">Uncharacterized protein</fullName>
    </submittedName>
</protein>
<dbReference type="AlphaFoldDB" id="A0A8H9LVW9"/>
<accession>A0A8H9LVW9</accession>
<gene>
    <name evidence="2" type="ORF">GCM10010502_70370</name>
</gene>